<dbReference type="InterPro" id="IPR011053">
    <property type="entry name" value="Single_hybrid_motif"/>
</dbReference>
<name>A0A7X0LKE2_9BACT</name>
<comment type="caution">
    <text evidence="3">The sequence shown here is derived from an EMBL/GenBank/DDBJ whole genome shotgun (WGS) entry which is preliminary data.</text>
</comment>
<proteinExistence type="predicted"/>
<sequence>MKMLITVDGQAYHVEVQILEEEKATVITDLPVASSITLLPPSSQREDTVESPLTGNVLEVLVKPGDTVAANETLVVIEAMKMESSVVSPHAGIVKEVHVSVGDTATVNQVLVTF</sequence>
<evidence type="ECO:0000259" key="2">
    <source>
        <dbReference type="PROSITE" id="PS50968"/>
    </source>
</evidence>
<dbReference type="PANTHER" id="PTHR45266:SF3">
    <property type="entry name" value="OXALOACETATE DECARBOXYLASE ALPHA CHAIN"/>
    <property type="match status" value="1"/>
</dbReference>
<keyword evidence="4" id="KW-1185">Reference proteome</keyword>
<dbReference type="PROSITE" id="PS50968">
    <property type="entry name" value="BIOTINYL_LIPOYL"/>
    <property type="match status" value="1"/>
</dbReference>
<gene>
    <name evidence="3" type="ORF">HNQ40_001555</name>
</gene>
<evidence type="ECO:0000256" key="1">
    <source>
        <dbReference type="ARBA" id="ARBA00023267"/>
    </source>
</evidence>
<dbReference type="Proteomes" id="UP000541810">
    <property type="component" value="Unassembled WGS sequence"/>
</dbReference>
<dbReference type="InterPro" id="IPR001882">
    <property type="entry name" value="Biotin_BS"/>
</dbReference>
<dbReference type="SUPFAM" id="SSF51230">
    <property type="entry name" value="Single hybrid motif"/>
    <property type="match status" value="1"/>
</dbReference>
<dbReference type="PANTHER" id="PTHR45266">
    <property type="entry name" value="OXALOACETATE DECARBOXYLASE ALPHA CHAIN"/>
    <property type="match status" value="1"/>
</dbReference>
<reference evidence="3 4" key="1">
    <citation type="submission" date="2020-08" db="EMBL/GenBank/DDBJ databases">
        <title>Genomic Encyclopedia of Type Strains, Phase IV (KMG-IV): sequencing the most valuable type-strain genomes for metagenomic binning, comparative biology and taxonomic classification.</title>
        <authorList>
            <person name="Goeker M."/>
        </authorList>
    </citation>
    <scope>NUCLEOTIDE SEQUENCE [LARGE SCALE GENOMIC DNA]</scope>
    <source>
        <strain evidence="3 4">DSM 103725</strain>
    </source>
</reference>
<dbReference type="PROSITE" id="PS00188">
    <property type="entry name" value="BIOTIN"/>
    <property type="match status" value="1"/>
</dbReference>
<dbReference type="CDD" id="cd06850">
    <property type="entry name" value="biotinyl_domain"/>
    <property type="match status" value="1"/>
</dbReference>
<keyword evidence="1" id="KW-0092">Biotin</keyword>
<dbReference type="Pfam" id="PF00364">
    <property type="entry name" value="Biotin_lipoyl"/>
    <property type="match status" value="1"/>
</dbReference>
<feature type="domain" description="Lipoyl-binding" evidence="2">
    <location>
        <begin position="35"/>
        <end position="114"/>
    </location>
</feature>
<dbReference type="InterPro" id="IPR000089">
    <property type="entry name" value="Biotin_lipoyl"/>
</dbReference>
<dbReference type="EMBL" id="JACHGY010000001">
    <property type="protein sequence ID" value="MBB6429749.1"/>
    <property type="molecule type" value="Genomic_DNA"/>
</dbReference>
<evidence type="ECO:0000313" key="3">
    <source>
        <dbReference type="EMBL" id="MBB6429749.1"/>
    </source>
</evidence>
<dbReference type="RefSeq" id="WP_184677312.1">
    <property type="nucleotide sequence ID" value="NZ_JACHGY010000001.1"/>
</dbReference>
<dbReference type="InterPro" id="IPR050709">
    <property type="entry name" value="Biotin_Carboxyl_Carrier/Decarb"/>
</dbReference>
<dbReference type="AlphaFoldDB" id="A0A7X0LKE2"/>
<evidence type="ECO:0000313" key="4">
    <source>
        <dbReference type="Proteomes" id="UP000541810"/>
    </source>
</evidence>
<accession>A0A7X0LKE2</accession>
<protein>
    <submittedName>
        <fullName evidence="3">Biotin carboxyl carrier protein</fullName>
    </submittedName>
</protein>
<organism evidence="3 4">
    <name type="scientific">Algisphaera agarilytica</name>
    <dbReference type="NCBI Taxonomy" id="1385975"/>
    <lineage>
        <taxon>Bacteria</taxon>
        <taxon>Pseudomonadati</taxon>
        <taxon>Planctomycetota</taxon>
        <taxon>Phycisphaerae</taxon>
        <taxon>Phycisphaerales</taxon>
        <taxon>Phycisphaeraceae</taxon>
        <taxon>Algisphaera</taxon>
    </lineage>
</organism>
<dbReference type="Gene3D" id="2.40.50.100">
    <property type="match status" value="1"/>
</dbReference>
<dbReference type="FunFam" id="2.40.50.100:FF:000003">
    <property type="entry name" value="Acetyl-CoA carboxylase biotin carboxyl carrier protein"/>
    <property type="match status" value="1"/>
</dbReference>